<dbReference type="PANTHER" id="PTHR35889:SF3">
    <property type="entry name" value="F-BOX DOMAIN-CONTAINING PROTEIN"/>
    <property type="match status" value="1"/>
</dbReference>
<dbReference type="SUPFAM" id="SSF49373">
    <property type="entry name" value="Invasin/intimin cell-adhesion fragments"/>
    <property type="match status" value="1"/>
</dbReference>
<comment type="caution">
    <text evidence="3">The sequence shown here is derived from an EMBL/GenBank/DDBJ whole genome shotgun (WGS) entry which is preliminary data.</text>
</comment>
<dbReference type="Pfam" id="PF07587">
    <property type="entry name" value="PSD1"/>
    <property type="match status" value="1"/>
</dbReference>
<dbReference type="AlphaFoldDB" id="A0A2S8GIM8"/>
<dbReference type="InterPro" id="IPR008964">
    <property type="entry name" value="Invasin/intimin_cell_adhesion"/>
</dbReference>
<evidence type="ECO:0000313" key="4">
    <source>
        <dbReference type="Proteomes" id="UP000237819"/>
    </source>
</evidence>
<organism evidence="3 4">
    <name type="scientific">Blastopirellula marina</name>
    <dbReference type="NCBI Taxonomy" id="124"/>
    <lineage>
        <taxon>Bacteria</taxon>
        <taxon>Pseudomonadati</taxon>
        <taxon>Planctomycetota</taxon>
        <taxon>Planctomycetia</taxon>
        <taxon>Pirellulales</taxon>
        <taxon>Pirellulaceae</taxon>
        <taxon>Blastopirellula</taxon>
    </lineage>
</organism>
<feature type="signal peptide" evidence="1">
    <location>
        <begin position="1"/>
        <end position="20"/>
    </location>
</feature>
<dbReference type="Gene3D" id="2.60.40.1080">
    <property type="match status" value="2"/>
</dbReference>
<name>A0A2S8GIM8_9BACT</name>
<evidence type="ECO:0000313" key="3">
    <source>
        <dbReference type="EMBL" id="PQO44305.1"/>
    </source>
</evidence>
<proteinExistence type="predicted"/>
<dbReference type="PANTHER" id="PTHR35889">
    <property type="entry name" value="CYCLOINULO-OLIGOSACCHARIDE FRUCTANOTRANSFERASE-RELATED"/>
    <property type="match status" value="1"/>
</dbReference>
<feature type="domain" description="BIG2" evidence="2">
    <location>
        <begin position="224"/>
        <end position="305"/>
    </location>
</feature>
<accession>A0A2S8GIM8</accession>
<feature type="chain" id="PRO_5015765565" evidence="1">
    <location>
        <begin position="21"/>
        <end position="817"/>
    </location>
</feature>
<dbReference type="SMART" id="SM00635">
    <property type="entry name" value="BID_2"/>
    <property type="match status" value="2"/>
</dbReference>
<evidence type="ECO:0000259" key="2">
    <source>
        <dbReference type="SMART" id="SM00635"/>
    </source>
</evidence>
<dbReference type="RefSeq" id="WP_105337274.1">
    <property type="nucleotide sequence ID" value="NZ_PUHZ01000020.1"/>
</dbReference>
<feature type="domain" description="BIG2" evidence="2">
    <location>
        <begin position="26"/>
        <end position="106"/>
    </location>
</feature>
<dbReference type="Pfam" id="PF07583">
    <property type="entry name" value="PSCyt2"/>
    <property type="match status" value="1"/>
</dbReference>
<dbReference type="EMBL" id="PUHZ01000020">
    <property type="protein sequence ID" value="PQO44305.1"/>
    <property type="molecule type" value="Genomic_DNA"/>
</dbReference>
<dbReference type="OrthoDB" id="289126at2"/>
<protein>
    <submittedName>
        <fullName evidence="3">S-layer protein</fullName>
    </submittedName>
</protein>
<dbReference type="InterPro" id="IPR003343">
    <property type="entry name" value="Big_2"/>
</dbReference>
<evidence type="ECO:0000256" key="1">
    <source>
        <dbReference type="SAM" id="SignalP"/>
    </source>
</evidence>
<sequence>MRAYRLFLSLALAAAYAAVAGDLCASEPSLRVLPGEIVLDTVKSSQRVVAQRFDGDQALAEAQGVVWKSSDELIATVENGIVIPHADGQATITAAVGEQSASAVVQVSGQDQEFHWNFRNQILSIFSKANCNGGACHGALAGKKGFKLSLFGYDPPADYDAITRHARGRRVAFSDPGRSLLLLKPTGVLPHKGGVRFDAGSPDYMAVAEWIADGAPPPQDSDARLARLEILPSASRQTPGNQQQLVVIAHYDDGRREDVTRWAKFDSVNTSVAEVDAAGQISIVGPGEGAVKAWFLNANVLAFVSVPYPGESSAAAIAAADKRNFIDELILAKLASLNLPPSPPVDDAQFLRRAYLDAIGVLPTVEETRAFLADQDPEKRDKLIDALLERPEFVDYWSYRWSDLLLVNGERLRPEAVKSYYGWIRGQVEKNRPWDEMVRELVTASGGTYENGAANFYALHQDPTVMAETVAQAFLGLSINCAKCHNHPLEKWTNDQYYGMANLFSRVRGKGWGGDFRNGDGKRTVFTDTSGELVQPRTGKPQLPRPLDGESVPFDATEDRREHLADWLVSPENPYFARAIVNRVWANFFGVGLVEKVDDVRLTNPASNEELLSAAQAYLIEHDFQLKELMRAIMRSAAYQRSSEPLPGNANDLRFYSHYYPRRLSAEVILDAYTSVSKSPTSFKGYDAGTRAMQLPDAAVESDFLATFGRPERLITCECERSDEPSMTQALHLYNGETLLKKLGAEGSRSHELAKSERSPQQIIEEAYLATLCRLPTAAETEAIAAEFEQFKSEDRQELVDDLFWSLLTSKEFLFNH</sequence>
<dbReference type="Proteomes" id="UP000237819">
    <property type="component" value="Unassembled WGS sequence"/>
</dbReference>
<keyword evidence="1" id="KW-0732">Signal</keyword>
<reference evidence="3 4" key="1">
    <citation type="submission" date="2018-02" db="EMBL/GenBank/DDBJ databases">
        <title>Comparative genomes isolates from brazilian mangrove.</title>
        <authorList>
            <person name="Araujo J.E."/>
            <person name="Taketani R.G."/>
            <person name="Silva M.C.P."/>
            <person name="Loureco M.V."/>
            <person name="Andreote F.D."/>
        </authorList>
    </citation>
    <scope>NUCLEOTIDE SEQUENCE [LARGE SCALE GENOMIC DNA]</scope>
    <source>
        <strain evidence="3 4">Nap-Phe MGV</strain>
    </source>
</reference>
<gene>
    <name evidence="3" type="ORF">C5Y93_20300</name>
</gene>
<dbReference type="InterPro" id="IPR022655">
    <property type="entry name" value="DUF1553"/>
</dbReference>
<dbReference type="InterPro" id="IPR011444">
    <property type="entry name" value="DUF1549"/>
</dbReference>